<dbReference type="EMBL" id="CASHTH010002486">
    <property type="protein sequence ID" value="CAI8030514.1"/>
    <property type="molecule type" value="Genomic_DNA"/>
</dbReference>
<dbReference type="GO" id="GO:0098609">
    <property type="term" value="P:cell-cell adhesion"/>
    <property type="evidence" value="ECO:0007669"/>
    <property type="project" value="TreeGrafter"/>
</dbReference>
<dbReference type="GO" id="GO:0046872">
    <property type="term" value="F:metal ion binding"/>
    <property type="evidence" value="ECO:0007669"/>
    <property type="project" value="UniProtKB-KW"/>
</dbReference>
<keyword evidence="1 4" id="KW-0479">Metal-binding</keyword>
<accession>A0AA35SJE2</accession>
<dbReference type="InterPro" id="IPR017896">
    <property type="entry name" value="4Fe4S_Fe-S-bd"/>
</dbReference>
<evidence type="ECO:0000313" key="8">
    <source>
        <dbReference type="Proteomes" id="UP001174909"/>
    </source>
</evidence>
<evidence type="ECO:0000256" key="4">
    <source>
        <dbReference type="PROSITE-ProRule" id="PRU00125"/>
    </source>
</evidence>
<feature type="domain" description="LIM zinc-binding" evidence="5">
    <location>
        <begin position="42"/>
        <end position="105"/>
    </location>
</feature>
<evidence type="ECO:0000313" key="7">
    <source>
        <dbReference type="EMBL" id="CAI8030514.1"/>
    </source>
</evidence>
<dbReference type="Gene3D" id="2.10.110.10">
    <property type="entry name" value="Cysteine Rich Protein"/>
    <property type="match status" value="1"/>
</dbReference>
<dbReference type="SUPFAM" id="SSF57716">
    <property type="entry name" value="Glucocorticoid receptor-like (DNA-binding domain)"/>
    <property type="match status" value="1"/>
</dbReference>
<dbReference type="InterPro" id="IPR017351">
    <property type="entry name" value="PINCH-1-4-like"/>
</dbReference>
<dbReference type="Proteomes" id="UP001174909">
    <property type="component" value="Unassembled WGS sequence"/>
</dbReference>
<feature type="domain" description="4Fe-4S ferredoxin-type" evidence="6">
    <location>
        <begin position="6"/>
        <end position="36"/>
    </location>
</feature>
<evidence type="ECO:0000256" key="2">
    <source>
        <dbReference type="ARBA" id="ARBA00022833"/>
    </source>
</evidence>
<gene>
    <name evidence="7" type="ORF">GBAR_LOCUS17297</name>
</gene>
<dbReference type="GO" id="GO:0005737">
    <property type="term" value="C:cytoplasm"/>
    <property type="evidence" value="ECO:0007669"/>
    <property type="project" value="TreeGrafter"/>
</dbReference>
<organism evidence="7 8">
    <name type="scientific">Geodia barretti</name>
    <name type="common">Barrett's horny sponge</name>
    <dbReference type="NCBI Taxonomy" id="519541"/>
    <lineage>
        <taxon>Eukaryota</taxon>
        <taxon>Metazoa</taxon>
        <taxon>Porifera</taxon>
        <taxon>Demospongiae</taxon>
        <taxon>Heteroscleromorpha</taxon>
        <taxon>Tetractinellida</taxon>
        <taxon>Astrophorina</taxon>
        <taxon>Geodiidae</taxon>
        <taxon>Geodia</taxon>
    </lineage>
</organism>
<evidence type="ECO:0000259" key="6">
    <source>
        <dbReference type="PROSITE" id="PS51379"/>
    </source>
</evidence>
<dbReference type="PANTHER" id="PTHR24210">
    <property type="entry name" value="LIM DOMAIN-CONTAINING PROTEIN"/>
    <property type="match status" value="1"/>
</dbReference>
<reference evidence="7" key="1">
    <citation type="submission" date="2023-03" db="EMBL/GenBank/DDBJ databases">
        <authorList>
            <person name="Steffen K."/>
            <person name="Cardenas P."/>
        </authorList>
    </citation>
    <scope>NUCLEOTIDE SEQUENCE</scope>
</reference>
<comment type="caution">
    <text evidence="7">The sequence shown here is derived from an EMBL/GenBank/DDBJ whole genome shotgun (WGS) entry which is preliminary data.</text>
</comment>
<protein>
    <submittedName>
        <fullName evidence="7">LIM and senescent cell antigen-like-containing domain protein 1</fullName>
    </submittedName>
</protein>
<dbReference type="GO" id="GO:2001046">
    <property type="term" value="P:positive regulation of integrin-mediated signaling pathway"/>
    <property type="evidence" value="ECO:0007669"/>
    <property type="project" value="TreeGrafter"/>
</dbReference>
<dbReference type="SMART" id="SM00132">
    <property type="entry name" value="LIM"/>
    <property type="match status" value="1"/>
</dbReference>
<proteinExistence type="predicted"/>
<dbReference type="InterPro" id="IPR001781">
    <property type="entry name" value="Znf_LIM"/>
</dbReference>
<keyword evidence="3 4" id="KW-0440">LIM domain</keyword>
<evidence type="ECO:0000256" key="3">
    <source>
        <dbReference type="ARBA" id="ARBA00023038"/>
    </source>
</evidence>
<evidence type="ECO:0000259" key="5">
    <source>
        <dbReference type="PROSITE" id="PS50023"/>
    </source>
</evidence>
<dbReference type="GO" id="GO:0045216">
    <property type="term" value="P:cell-cell junction organization"/>
    <property type="evidence" value="ECO:0007669"/>
    <property type="project" value="TreeGrafter"/>
</dbReference>
<dbReference type="PROSITE" id="PS50023">
    <property type="entry name" value="LIM_DOMAIN_2"/>
    <property type="match status" value="1"/>
</dbReference>
<dbReference type="Pfam" id="PF00412">
    <property type="entry name" value="LIM"/>
    <property type="match status" value="1"/>
</dbReference>
<dbReference type="AlphaFoldDB" id="A0AA35SJE2"/>
<dbReference type="PANTHER" id="PTHR24210:SF0">
    <property type="entry name" value="LIM DOMAIN-CONTAINING PROTEIN"/>
    <property type="match status" value="1"/>
</dbReference>
<evidence type="ECO:0000256" key="1">
    <source>
        <dbReference type="ARBA" id="ARBA00022723"/>
    </source>
</evidence>
<keyword evidence="8" id="KW-1185">Reference proteome</keyword>
<keyword evidence="2 4" id="KW-0862">Zinc</keyword>
<dbReference type="PROSITE" id="PS51379">
    <property type="entry name" value="4FE4S_FER_2"/>
    <property type="match status" value="1"/>
</dbReference>
<dbReference type="GO" id="GO:1900026">
    <property type="term" value="P:positive regulation of substrate adhesion-dependent cell spreading"/>
    <property type="evidence" value="ECO:0007669"/>
    <property type="project" value="TreeGrafter"/>
</dbReference>
<name>A0AA35SJE2_GEOBA</name>
<sequence length="115" mass="13171">MSCQSSDVSINQDVCILCSRLCTHICDSGVLIYLFLLQLFGEVCFYCNKPCRGEEVTVLNKTWCIDHFRCSACNSLLASPRGGARYADMDERPYCKKCFEKVPVELRRRLKKQSD</sequence>